<dbReference type="CDD" id="cd04496">
    <property type="entry name" value="SSB_OBF"/>
    <property type="match status" value="1"/>
</dbReference>
<reference evidence="6" key="1">
    <citation type="journal article" date="2019" name="Int. J. Syst. Evol. Microbiol.">
        <title>The Global Catalogue of Microorganisms (GCM) 10K type strain sequencing project: providing services to taxonomists for standard genome sequencing and annotation.</title>
        <authorList>
            <consortium name="The Broad Institute Genomics Platform"/>
            <consortium name="The Broad Institute Genome Sequencing Center for Infectious Disease"/>
            <person name="Wu L."/>
            <person name="Ma J."/>
        </authorList>
    </citation>
    <scope>NUCLEOTIDE SEQUENCE [LARGE SCALE GENOMIC DNA]</scope>
    <source>
        <strain evidence="6">XZYJT-10</strain>
    </source>
</reference>
<dbReference type="GO" id="GO:0003677">
    <property type="term" value="F:DNA binding"/>
    <property type="evidence" value="ECO:0007669"/>
    <property type="project" value="UniProtKB-KW"/>
</dbReference>
<comment type="caution">
    <text evidence="5">The sequence shown here is derived from an EMBL/GenBank/DDBJ whole genome shotgun (WGS) entry which is preliminary data.</text>
</comment>
<dbReference type="EMBL" id="JBHTBJ010000015">
    <property type="protein sequence ID" value="MFC7276495.1"/>
    <property type="molecule type" value="Genomic_DNA"/>
</dbReference>
<feature type="compositionally biased region" description="Pro residues" evidence="4">
    <location>
        <begin position="173"/>
        <end position="201"/>
    </location>
</feature>
<dbReference type="PANTHER" id="PTHR10302:SF27">
    <property type="entry name" value="SINGLE-STRANDED DNA-BINDING PROTEIN"/>
    <property type="match status" value="1"/>
</dbReference>
<feature type="region of interest" description="Disordered" evidence="4">
    <location>
        <begin position="155"/>
        <end position="240"/>
    </location>
</feature>
<dbReference type="InterPro" id="IPR011344">
    <property type="entry name" value="ssDNA-bd"/>
</dbReference>
<name>A0ABW2HVH5_9ACTN</name>
<keyword evidence="6" id="KW-1185">Reference proteome</keyword>
<comment type="subunit">
    <text evidence="2">Homotetramer.</text>
</comment>
<dbReference type="Pfam" id="PF00436">
    <property type="entry name" value="SSB"/>
    <property type="match status" value="1"/>
</dbReference>
<dbReference type="RefSeq" id="WP_378970907.1">
    <property type="nucleotide sequence ID" value="NZ_JBHTBJ010000015.1"/>
</dbReference>
<evidence type="ECO:0000313" key="5">
    <source>
        <dbReference type="EMBL" id="MFC7276495.1"/>
    </source>
</evidence>
<proteinExistence type="inferred from homology"/>
<organism evidence="5 6">
    <name type="scientific">Paractinoplanes rhizophilus</name>
    <dbReference type="NCBI Taxonomy" id="1416877"/>
    <lineage>
        <taxon>Bacteria</taxon>
        <taxon>Bacillati</taxon>
        <taxon>Actinomycetota</taxon>
        <taxon>Actinomycetes</taxon>
        <taxon>Micromonosporales</taxon>
        <taxon>Micromonosporaceae</taxon>
        <taxon>Paractinoplanes</taxon>
    </lineage>
</organism>
<evidence type="ECO:0000256" key="2">
    <source>
        <dbReference type="HAMAP-Rule" id="MF_00984"/>
    </source>
</evidence>
<dbReference type="Gene3D" id="2.40.50.140">
    <property type="entry name" value="Nucleic acid-binding proteins"/>
    <property type="match status" value="1"/>
</dbReference>
<dbReference type="NCBIfam" id="TIGR00621">
    <property type="entry name" value="ssb"/>
    <property type="match status" value="1"/>
</dbReference>
<protein>
    <recommendedName>
        <fullName evidence="2 3">Single-stranded DNA-binding protein</fullName>
        <shortName evidence="2">SSB</shortName>
    </recommendedName>
</protein>
<dbReference type="PANTHER" id="PTHR10302">
    <property type="entry name" value="SINGLE-STRANDED DNA-BINDING PROTEIN"/>
    <property type="match status" value="1"/>
</dbReference>
<dbReference type="Proteomes" id="UP001596548">
    <property type="component" value="Unassembled WGS sequence"/>
</dbReference>
<gene>
    <name evidence="5" type="primary">ssb</name>
    <name evidence="5" type="ORF">ACFQS1_21085</name>
</gene>
<evidence type="ECO:0000256" key="4">
    <source>
        <dbReference type="SAM" id="MobiDB-lite"/>
    </source>
</evidence>
<evidence type="ECO:0000256" key="1">
    <source>
        <dbReference type="ARBA" id="ARBA00023125"/>
    </source>
</evidence>
<evidence type="ECO:0000256" key="3">
    <source>
        <dbReference type="RuleBase" id="RU000524"/>
    </source>
</evidence>
<dbReference type="PROSITE" id="PS50935">
    <property type="entry name" value="SSB"/>
    <property type="match status" value="1"/>
</dbReference>
<keyword evidence="1 2" id="KW-0238">DNA-binding</keyword>
<sequence length="240" mass="25580">MFDTTITLVGNVLTTPEWRRIPTTGTLVANFKVASTARRYDKESGQWIDGNNLRIRVVAWRRLAEGVASSITVGDPVMVQGRLYTRDWKDEGGNHRVSYEMEASAIGHDLSRGRARFFRTRTGTSAAQIEDAEGETLVAGEQTVALAVGETPIAYGDGVPDGPAPTFAEPAPAAEPGPAATPEPAAEPGPEPAAKPEPGPADGPGSGSDEELAIEVERLVAEEPVVTRRTRRTKREPVAA</sequence>
<evidence type="ECO:0000313" key="6">
    <source>
        <dbReference type="Proteomes" id="UP001596548"/>
    </source>
</evidence>
<dbReference type="InterPro" id="IPR012340">
    <property type="entry name" value="NA-bd_OB-fold"/>
</dbReference>
<dbReference type="HAMAP" id="MF_00984">
    <property type="entry name" value="SSB"/>
    <property type="match status" value="1"/>
</dbReference>
<dbReference type="InterPro" id="IPR000424">
    <property type="entry name" value="Primosome_PriB/ssb"/>
</dbReference>
<comment type="caution">
    <text evidence="2">Lacks conserved residue(s) required for the propagation of feature annotation.</text>
</comment>
<accession>A0ABW2HVH5</accession>
<dbReference type="SUPFAM" id="SSF50249">
    <property type="entry name" value="Nucleic acid-binding proteins"/>
    <property type="match status" value="1"/>
</dbReference>